<gene>
    <name evidence="5" type="ORF">HGA03_14675</name>
</gene>
<reference evidence="5 6" key="1">
    <citation type="submission" date="2020-04" db="EMBL/GenBank/DDBJ databases">
        <title>MicrobeNet Type strains.</title>
        <authorList>
            <person name="Nicholson A.C."/>
        </authorList>
    </citation>
    <scope>NUCLEOTIDE SEQUENCE [LARGE SCALE GENOMIC DNA]</scope>
    <source>
        <strain evidence="5 6">ATCC BAA-788</strain>
    </source>
</reference>
<evidence type="ECO:0000256" key="3">
    <source>
        <dbReference type="SAM" id="Phobius"/>
    </source>
</evidence>
<sequence>MPGQPYGQPAPAPKRSWFARHKVLTGLGAAVVLVIVIAIAGGGGGGDDKPAASAPTADAPAAEEPAAEEPAAEEPAAEQPAEPELPGIGATAADGKFSFVVTGVETGVPQVGSQYLTSDAQGQYVLVHLTVTNSGTEPQYLFASSQEATDTQGRTHSVDTTATLYAGETDVWASQINPGNQISGTLVFDIPADATLETVTLHDSPFSGGVQIRLG</sequence>
<evidence type="ECO:0000256" key="1">
    <source>
        <dbReference type="ARBA" id="ARBA00022729"/>
    </source>
</evidence>
<protein>
    <submittedName>
        <fullName evidence="5">DUF4352 domain-containing protein</fullName>
    </submittedName>
</protein>
<feature type="transmembrane region" description="Helical" evidence="3">
    <location>
        <begin position="23"/>
        <end position="43"/>
    </location>
</feature>
<evidence type="ECO:0000313" key="6">
    <source>
        <dbReference type="Proteomes" id="UP000581206"/>
    </source>
</evidence>
<evidence type="ECO:0000256" key="2">
    <source>
        <dbReference type="SAM" id="MobiDB-lite"/>
    </source>
</evidence>
<dbReference type="Gene3D" id="2.60.40.1240">
    <property type="match status" value="1"/>
</dbReference>
<comment type="caution">
    <text evidence="5">The sequence shown here is derived from an EMBL/GenBank/DDBJ whole genome shotgun (WGS) entry which is preliminary data.</text>
</comment>
<organism evidence="5 6">
    <name type="scientific">Cellulomonas denverensis</name>
    <dbReference type="NCBI Taxonomy" id="264297"/>
    <lineage>
        <taxon>Bacteria</taxon>
        <taxon>Bacillati</taxon>
        <taxon>Actinomycetota</taxon>
        <taxon>Actinomycetes</taxon>
        <taxon>Micrococcales</taxon>
        <taxon>Cellulomonadaceae</taxon>
        <taxon>Cellulomonas</taxon>
    </lineage>
</organism>
<dbReference type="Proteomes" id="UP000581206">
    <property type="component" value="Unassembled WGS sequence"/>
</dbReference>
<name>A0A7X6KXA5_9CELL</name>
<dbReference type="InterPro" id="IPR029051">
    <property type="entry name" value="DUF4352"/>
</dbReference>
<dbReference type="InterPro" id="IPR029050">
    <property type="entry name" value="Immunoprotect_excell_Ig-like"/>
</dbReference>
<keyword evidence="1" id="KW-0732">Signal</keyword>
<proteinExistence type="predicted"/>
<dbReference type="AlphaFoldDB" id="A0A7X6KXA5"/>
<keyword evidence="3" id="KW-1133">Transmembrane helix</keyword>
<dbReference type="EMBL" id="JAAXOX010000010">
    <property type="protein sequence ID" value="NKY23913.1"/>
    <property type="molecule type" value="Genomic_DNA"/>
</dbReference>
<evidence type="ECO:0000313" key="5">
    <source>
        <dbReference type="EMBL" id="NKY23913.1"/>
    </source>
</evidence>
<feature type="domain" description="DUF4352" evidence="4">
    <location>
        <begin position="87"/>
        <end position="209"/>
    </location>
</feature>
<dbReference type="Pfam" id="PF11611">
    <property type="entry name" value="DUF4352"/>
    <property type="match status" value="1"/>
</dbReference>
<feature type="compositionally biased region" description="Low complexity" evidence="2">
    <location>
        <begin position="51"/>
        <end position="64"/>
    </location>
</feature>
<keyword evidence="3" id="KW-0472">Membrane</keyword>
<keyword evidence="3" id="KW-0812">Transmembrane</keyword>
<feature type="region of interest" description="Disordered" evidence="2">
    <location>
        <begin position="44"/>
        <end position="89"/>
    </location>
</feature>
<accession>A0A7X6KXA5</accession>
<feature type="compositionally biased region" description="Acidic residues" evidence="2">
    <location>
        <begin position="65"/>
        <end position="76"/>
    </location>
</feature>
<feature type="compositionally biased region" description="Low complexity" evidence="2">
    <location>
        <begin position="77"/>
        <end position="86"/>
    </location>
</feature>
<keyword evidence="6" id="KW-1185">Reference proteome</keyword>
<evidence type="ECO:0000259" key="4">
    <source>
        <dbReference type="Pfam" id="PF11611"/>
    </source>
</evidence>